<sequence length="67" mass="7134">MSSSSCRSCRLPARSRPWYRCCCSVTSAARAGSSCSWACQSTFSVGVGWPSRCCSSCCRCSSSGRMA</sequence>
<name>A0A4Z0PA98_9BACT</name>
<feature type="chain" id="PRO_5021368382" description="Secreted protein" evidence="1">
    <location>
        <begin position="39"/>
        <end position="67"/>
    </location>
</feature>
<evidence type="ECO:0000313" key="3">
    <source>
        <dbReference type="Proteomes" id="UP000298337"/>
    </source>
</evidence>
<dbReference type="EMBL" id="SRLA01000001">
    <property type="protein sequence ID" value="TGE09535.1"/>
    <property type="molecule type" value="Genomic_DNA"/>
</dbReference>
<proteinExistence type="predicted"/>
<evidence type="ECO:0000313" key="2">
    <source>
        <dbReference type="EMBL" id="TGE09535.1"/>
    </source>
</evidence>
<evidence type="ECO:0000256" key="1">
    <source>
        <dbReference type="SAM" id="SignalP"/>
    </source>
</evidence>
<accession>A0A4Z0PA98</accession>
<comment type="caution">
    <text evidence="2">The sequence shown here is derived from an EMBL/GenBank/DDBJ whole genome shotgun (WGS) entry which is preliminary data.</text>
</comment>
<evidence type="ECO:0008006" key="4">
    <source>
        <dbReference type="Google" id="ProtNLM"/>
    </source>
</evidence>
<reference evidence="2 3" key="1">
    <citation type="submission" date="2019-04" db="EMBL/GenBank/DDBJ databases">
        <authorList>
            <person name="Feng G."/>
            <person name="Zhang J."/>
            <person name="Zhu H."/>
        </authorList>
    </citation>
    <scope>NUCLEOTIDE SEQUENCE [LARGE SCALE GENOMIC DNA]</scope>
    <source>
        <strain evidence="2 3">92R-1</strain>
    </source>
</reference>
<organism evidence="2 3">
    <name type="scientific">Hymenobacter fodinae</name>
    <dbReference type="NCBI Taxonomy" id="2510796"/>
    <lineage>
        <taxon>Bacteria</taxon>
        <taxon>Pseudomonadati</taxon>
        <taxon>Bacteroidota</taxon>
        <taxon>Cytophagia</taxon>
        <taxon>Cytophagales</taxon>
        <taxon>Hymenobacteraceae</taxon>
        <taxon>Hymenobacter</taxon>
    </lineage>
</organism>
<keyword evidence="1" id="KW-0732">Signal</keyword>
<dbReference type="Proteomes" id="UP000298337">
    <property type="component" value="Unassembled WGS sequence"/>
</dbReference>
<gene>
    <name evidence="2" type="ORF">EU556_01485</name>
</gene>
<feature type="signal peptide" evidence="1">
    <location>
        <begin position="1"/>
        <end position="38"/>
    </location>
</feature>
<protein>
    <recommendedName>
        <fullName evidence="4">Secreted protein</fullName>
    </recommendedName>
</protein>
<dbReference type="AlphaFoldDB" id="A0A4Z0PA98"/>
<keyword evidence="3" id="KW-1185">Reference proteome</keyword>